<organism evidence="1 2">
    <name type="scientific">Pseudoalteromonas phage pYD6-A</name>
    <dbReference type="NCBI Taxonomy" id="754052"/>
    <lineage>
        <taxon>Viruses</taxon>
        <taxon>Duplodnaviria</taxon>
        <taxon>Heunggongvirae</taxon>
        <taxon>Uroviricota</taxon>
        <taxon>Caudoviricetes</taxon>
        <taxon>Schitoviridae</taxon>
        <taxon>Fuhrmanvirinae</taxon>
        <taxon>Matsuvirus</taxon>
        <taxon>Matsuvirus pYD6A</taxon>
    </lineage>
</organism>
<protein>
    <submittedName>
        <fullName evidence="1">Uncharacterized protein</fullName>
    </submittedName>
</protein>
<accession>M4SNF2</accession>
<gene>
    <name evidence="1" type="ORF">PYDG_00036</name>
</gene>
<keyword evidence="2" id="KW-1185">Reference proteome</keyword>
<sequence length="53" mass="5942">MVSLMLIGFSLNVVGGYKLKMCHYRNSEMIQSVSLSVPKEAKCPRKLEIGKKV</sequence>
<dbReference type="GeneID" id="15010779"/>
<evidence type="ECO:0000313" key="2">
    <source>
        <dbReference type="Proteomes" id="UP000204048"/>
    </source>
</evidence>
<dbReference type="RefSeq" id="YP_007674246.1">
    <property type="nucleotide sequence ID" value="NC_020849.1"/>
</dbReference>
<evidence type="ECO:0000313" key="1">
    <source>
        <dbReference type="EMBL" id="AGH57568.1"/>
    </source>
</evidence>
<dbReference type="Proteomes" id="UP000204048">
    <property type="component" value="Segment"/>
</dbReference>
<dbReference type="KEGG" id="vg:15010779"/>
<name>M4SNF2_9CAUD</name>
<reference evidence="1 2" key="1">
    <citation type="submission" date="2010-11" db="EMBL/GenBank/DDBJ databases">
        <title>The Genome Sequence of Pseudoalteromonas phage pYD6-A.</title>
        <authorList>
            <consortium name="The Broad Institute Genome Sequencing Platform"/>
            <person name="Henn M.R."/>
            <person name="Wolf A."/>
            <person name="Jost G."/>
            <person name="Levin J."/>
            <person name="Malboeuf C."/>
            <person name="Casali M."/>
            <person name="Russ C."/>
            <person name="Lennon N."/>
            <person name="Chapman S.B."/>
            <person name="Erlich R."/>
            <person name="Young S.K."/>
            <person name="Yandava C."/>
            <person name="Zeng Q."/>
            <person name="Alvarado L."/>
            <person name="Anderson S."/>
            <person name="Berlin A."/>
            <person name="Chen Z."/>
            <person name="Freedman E."/>
            <person name="Gellesch M."/>
            <person name="Goldberg J."/>
            <person name="Green L."/>
            <person name="Griggs A."/>
            <person name="Gujja S."/>
            <person name="Heilman E.R."/>
            <person name="Heiman D."/>
            <person name="Hollinger A."/>
            <person name="Howarth C."/>
            <person name="Larson L."/>
            <person name="Mehta T."/>
            <person name="Pearson M."/>
            <person name="Roberts A."/>
            <person name="Ryan E."/>
            <person name="Saif S."/>
            <person name="Shea T."/>
            <person name="Shenoy N."/>
            <person name="Sisk P."/>
            <person name="Stolte C."/>
            <person name="Sykes S."/>
            <person name="White J."/>
            <person name="Haas B."/>
            <person name="Nusbaum C."/>
            <person name="Birren B."/>
        </authorList>
    </citation>
    <scope>NUCLEOTIDE SEQUENCE [LARGE SCALE GENOMIC DNA]</scope>
    <source>
        <strain evidence="2">pYD6-A</strain>
    </source>
</reference>
<dbReference type="EMBL" id="JF974296">
    <property type="protein sequence ID" value="AGH57568.1"/>
    <property type="molecule type" value="Genomic_DNA"/>
</dbReference>
<proteinExistence type="predicted"/>